<dbReference type="Pfam" id="PF03534">
    <property type="entry name" value="SpvB"/>
    <property type="match status" value="1"/>
</dbReference>
<feature type="domain" description="Nbr1 FW" evidence="6">
    <location>
        <begin position="587"/>
        <end position="674"/>
    </location>
</feature>
<evidence type="ECO:0000256" key="4">
    <source>
        <dbReference type="SAM" id="MobiDB-lite"/>
    </source>
</evidence>
<reference evidence="7 8" key="1">
    <citation type="submission" date="2018-03" db="EMBL/GenBank/DDBJ databases">
        <title>Massilia armeniaca sp. nov., isolated from desert soil.</title>
        <authorList>
            <person name="Huang H."/>
            <person name="Ren M."/>
        </authorList>
    </citation>
    <scope>NUCLEOTIDE SEQUENCE [LARGE SCALE GENOMIC DNA]</scope>
    <source>
        <strain evidence="7 8">ZMN-3</strain>
    </source>
</reference>
<evidence type="ECO:0000256" key="3">
    <source>
        <dbReference type="ARBA" id="ARBA00023026"/>
    </source>
</evidence>
<dbReference type="Gene3D" id="2.180.10.10">
    <property type="entry name" value="RHS repeat-associated core"/>
    <property type="match status" value="1"/>
</dbReference>
<dbReference type="InterPro" id="IPR003284">
    <property type="entry name" value="Sal_SpvB"/>
</dbReference>
<name>A0A2R4C641_9BURK</name>
<dbReference type="GO" id="GO:0005576">
    <property type="term" value="C:extracellular region"/>
    <property type="evidence" value="ECO:0007669"/>
    <property type="project" value="UniProtKB-SubCell"/>
</dbReference>
<feature type="domain" description="Nbr1 FW" evidence="6">
    <location>
        <begin position="283"/>
        <end position="377"/>
    </location>
</feature>
<feature type="domain" description="Nbr1 FW" evidence="6">
    <location>
        <begin position="165"/>
        <end position="259"/>
    </location>
</feature>
<dbReference type="InterPro" id="IPR031325">
    <property type="entry name" value="RHS_repeat"/>
</dbReference>
<protein>
    <recommendedName>
        <fullName evidence="6">Nbr1 FW domain-containing protein</fullName>
    </recommendedName>
</protein>
<dbReference type="InterPro" id="IPR032350">
    <property type="entry name" value="Nbr1_FW"/>
</dbReference>
<dbReference type="RefSeq" id="WP_107140434.1">
    <property type="nucleotide sequence ID" value="NZ_CP028324.1"/>
</dbReference>
<dbReference type="PANTHER" id="PTHR32305:SF15">
    <property type="entry name" value="PROTEIN RHSA-RELATED"/>
    <property type="match status" value="1"/>
</dbReference>
<accession>A0A2R4C641</accession>
<dbReference type="Pfam" id="PF05593">
    <property type="entry name" value="RHS_repeat"/>
    <property type="match status" value="1"/>
</dbReference>
<keyword evidence="8" id="KW-1185">Reference proteome</keyword>
<comment type="subcellular location">
    <subcellularLocation>
        <location evidence="1">Secreted</location>
    </subcellularLocation>
</comment>
<dbReference type="Proteomes" id="UP000240505">
    <property type="component" value="Chromosome"/>
</dbReference>
<dbReference type="OrthoDB" id="8552614at2"/>
<keyword evidence="2" id="KW-0964">Secreted</keyword>
<dbReference type="Pfam" id="PF16158">
    <property type="entry name" value="N_BRCA1_IG"/>
    <property type="match status" value="3"/>
</dbReference>
<evidence type="ECO:0000313" key="8">
    <source>
        <dbReference type="Proteomes" id="UP000240505"/>
    </source>
</evidence>
<dbReference type="PANTHER" id="PTHR32305">
    <property type="match status" value="1"/>
</dbReference>
<keyword evidence="3" id="KW-0843">Virulence</keyword>
<feature type="chain" id="PRO_5015310685" description="Nbr1 FW domain-containing protein" evidence="5">
    <location>
        <begin position="40"/>
        <end position="2708"/>
    </location>
</feature>
<dbReference type="SUPFAM" id="SSF69318">
    <property type="entry name" value="Integrin alpha N-terminal domain"/>
    <property type="match status" value="1"/>
</dbReference>
<dbReference type="Gene3D" id="2.60.40.10">
    <property type="entry name" value="Immunoglobulins"/>
    <property type="match status" value="7"/>
</dbReference>
<dbReference type="InterPro" id="IPR028994">
    <property type="entry name" value="Integrin_alpha_N"/>
</dbReference>
<proteinExistence type="predicted"/>
<dbReference type="InterPro" id="IPR050708">
    <property type="entry name" value="T6SS_VgrG/RHS"/>
</dbReference>
<evidence type="ECO:0000313" key="7">
    <source>
        <dbReference type="EMBL" id="AVR95083.1"/>
    </source>
</evidence>
<feature type="signal peptide" evidence="5">
    <location>
        <begin position="1"/>
        <end position="39"/>
    </location>
</feature>
<evidence type="ECO:0000256" key="1">
    <source>
        <dbReference type="ARBA" id="ARBA00004613"/>
    </source>
</evidence>
<organism evidence="7 8">
    <name type="scientific">Pseudoduganella armeniaca</name>
    <dbReference type="NCBI Taxonomy" id="2072590"/>
    <lineage>
        <taxon>Bacteria</taxon>
        <taxon>Pseudomonadati</taxon>
        <taxon>Pseudomonadota</taxon>
        <taxon>Betaproteobacteria</taxon>
        <taxon>Burkholderiales</taxon>
        <taxon>Oxalobacteraceae</taxon>
        <taxon>Telluria group</taxon>
        <taxon>Pseudoduganella</taxon>
    </lineage>
</organism>
<keyword evidence="5" id="KW-0732">Signal</keyword>
<evidence type="ECO:0000259" key="6">
    <source>
        <dbReference type="Pfam" id="PF16158"/>
    </source>
</evidence>
<dbReference type="GO" id="GO:0005737">
    <property type="term" value="C:cytoplasm"/>
    <property type="evidence" value="ECO:0007669"/>
    <property type="project" value="InterPro"/>
</dbReference>
<feature type="region of interest" description="Disordered" evidence="4">
    <location>
        <begin position="2679"/>
        <end position="2708"/>
    </location>
</feature>
<dbReference type="EMBL" id="CP028324">
    <property type="protein sequence ID" value="AVR95083.1"/>
    <property type="molecule type" value="Genomic_DNA"/>
</dbReference>
<dbReference type="Pfam" id="PF17957">
    <property type="entry name" value="Big_7"/>
    <property type="match status" value="2"/>
</dbReference>
<evidence type="ECO:0000256" key="5">
    <source>
        <dbReference type="SAM" id="SignalP"/>
    </source>
</evidence>
<evidence type="ECO:0000256" key="2">
    <source>
        <dbReference type="ARBA" id="ARBA00022525"/>
    </source>
</evidence>
<gene>
    <name evidence="7" type="ORF">C9I28_04630</name>
</gene>
<dbReference type="KEGG" id="masz:C9I28_04630"/>
<dbReference type="InterPro" id="IPR013783">
    <property type="entry name" value="Ig-like_fold"/>
</dbReference>
<sequence>MVQQLLAAAGGVRACARRVYGMVCWLLLASMLWSGSVSAQVVFTSPAVSPTSGTAGSDGTLRVTFSGSAKASVYANAVNQIDVMEGTTVLNTVYYPVSYNPKTEAPVNTVRTISNAVALTPGTHTLRLVAYTEVAGSLATQDFVVTVASGAPVYSAQLLSENAPTTMYAGQQYNIAVTVQNTGNTTWTTTLPDAYKLGSQKPDNNTTWAVQRVPVSTPIAPGGSTTFNFTVTAPTSPGTYTFAWGMLQENQRWFANLIDKSVNVVTPPPVRGAELTPQSVPSSMNAGQSYTVSFNLKNTGNTTWTPDGVHPYFLGSQNPENNTTWGTGRIALASPLAPGASRTISFTVTAPQTPGQYNMRWQMVHEQEAWFGNITSSPITVTEALPTVTLSSPANGATYTASGGTATVSLSGSAAGTAGATISRLEFFDGATSLGYVASTSISLSKALAVGSHTIELRATDNRGKVKSAFATITVAGPAPTVALSAPANNAAYVIPSGSTVNVQVAGSVSSSGTITKLEVLDGTTPIHTTSGTSVNVALPLAAGKHALRLRATDSTGQVGTSAVSNVSVYATTAGKAAEFVSQSMPTTLRAGQPVTFSVSMINTGTTTWSEGEKYRLGAQNPQDNRTWGGRVYLSNAVAPGQVGVFTATVTAPQAPGTYNFQWRMVHEYVTWFGGMSDNASVTVASGAGPTATLTGTPTNVRVSGSNTAAVTLTGNGSRSGGTVSKIELFQANFTAFYPATPIKTVTGASSSLALSAPLNLPAGVHYFKLRSTDSAGVQTESAPVIVNVTNSALLGTIGGVRTNAAGTAELYGWTCQPGNAAALNYKVLLDAPSLESGATELTTGVANVATELDNASVQSQCATPGSAHHFVVNLSTYLTQYAGRRLYVWAETADKATTVSLPCAENNCTMPGTTRVGITTPTANATFVYPAPAFLKVKLTNYSGTFDEVGFYVNGQWIAAQPDGAAGEYSVQKTGLAASTTPYMVYAVARQGGTAIQSAVVPFYVSTGTSVTLTAPQNGASATAGIPLGMSATISSTAASVVFYANGSAVATGSLDGGAWKATWTPAQSGTFTVLARALDGTGSKLGESAAVTVTVTPGSGSSATPLPVTITPPYLDNADAGTLPGDVTIGKDGAAHYAIPLPVPPGPGGLQPALSLNYSSAGSNGMVGVGWTLTGLSQIHRCAKTVAQDGIAGRVSFNNADRLCLDGQRLLRVDGANPGTDAAARDAHYWASGATYRTEEDNFARVTRLASGGFKVEEKGGLVRYYGTDTNSAVVAQGRGDGQALLWAMARTEDRSGNYMTAEYNYDGQTGEFTPRQLRYGGNTAAAQAPFLAVRFAYNSRSDAQVLYLGGSRSDMRSLLASVNTYIDTSADGTGGMLVRQHEIGYQSSSATGRSLVSWMQASAVKPETGAVEKLPRTDFTPGTGSAPAFTQMPITPFSLPTFGRGEPGRLQGDFDGSGRTTFIAAEVIPCGGTGEFPCIAFPNPTDGIFTGKLRLRLPDGRTIDRVLNQAALGFRTGTKGGIMSYTMGDVNGDGRDDIIAIDSAEKLWGACLSITAADGMVDFSCMPGATGGKLTPVDLRNDRRMHLLSRFDTNGYAQDCYLDGAAFRCDTIHLNELPPLPLSYNRPLKELDFFKVIGVNFSREGMSDLYSVWDNLVPAADPNNPYAKPCDNGTCWAADKMVGITTCFNGQPDFNCRAIYQGRSVGRNVPVIETGKSVGDLNGDGLSDFAFDVLNDGAASGTYVCLSMEVNVDCRTQPTLSAYTSYLGQSKIGDFVGDGVNRLLISLFPLNRFYVKPAVPVDAMLCATTANGYSCEKVTYTDSYNHVTEPVYMDDSGVPAFLVNTGELNGTQAIYKVMTMKGDPSRDRMVRVTNGLGHTVEIDYGRADDASLYQRNAVVDGVTVKPVYPQVAVNPGVMVKQLRVSNNNGGWLTSRYRYAGAMIDAQGRGTLGFTTFETVDAVTANVTVNTFHQSFPYIGLTKQTKTTASNGTVLNDSRFGYVAKTTAHASGAASIFAVLERSEEKVADLDGSDAGTTTIVNAYEDGWGNLTGRTVTRTGGGKTFVSTTAVGYKNDSANWLIGLPESTVASEAAPGTSTVTRTTTQQYDTAGRLWKQTQEPGTALQVVTTYGRANNKFGLVDLETVEWTDPATAALKSRTERDVGYEAKGRFAQRIANALGHAESATYYPGTGTMRTRTDANNLVTRWTVDGFGRVGTVTEPDGNQQRVYWKQCAGACPLGAGSVRIEERFNGSSRIQAPVVRFEDASGRQLRVLGWNVTGAETWADIRYDAYGRLEEVYQPRFANASAILAYRLRYDGLGRMDRITTLDETNREVHSTVAYKGLVRVLTNRKNQVREERRNMLGLIDQVTDSLRGVTKIDHYGTGDVAKTTDPNGNVITVEYDRLGRRTDLRDPDLGWTHYDVDPLGRVWKQTSPNQRPSGFTRFEYDALDRTTGRYEAKLESHWAYDTAQYGVGKLARAYTVTGTGADDYNRVHSYDTLGREATVSTKLSDATYQQTTQYDAWSRPVRLSYQRGSGAVKNFDLRYNANGFPVRVERDALVLWRVTEMDAALRATGVALGNGLTQRLTYDPYTGRLSEDNVVTAGSARRLQQGYAYDALGNVKQRTQYWESVGFSEMFDYDELNRLTMSQVSGQAQQVFGYGNAAGNLTSKTGIGTYTYPPRAPTRYGRTRSRASPAWPARSTTT</sequence>